<dbReference type="RefSeq" id="WP_130590759.1">
    <property type="nucleotide sequence ID" value="NZ_CP034752.1"/>
</dbReference>
<reference evidence="2 3" key="1">
    <citation type="submission" date="2019-03" db="EMBL/GenBank/DDBJ databases">
        <title>Pragia sp. nov. isolated from the gut tract of Carduelis flavirostris.</title>
        <authorList>
            <person name="Ge Y."/>
        </authorList>
    </citation>
    <scope>NUCLEOTIDE SEQUENCE [LARGE SCALE GENOMIC DNA]</scope>
    <source>
        <strain evidence="2 3">CF-458</strain>
    </source>
</reference>
<proteinExistence type="predicted"/>
<gene>
    <name evidence="1" type="ORF">EKN56_04775</name>
    <name evidence="2" type="ORF">EKN56_06315</name>
</gene>
<protein>
    <submittedName>
        <fullName evidence="2">Phage tail assembly protein</fullName>
    </submittedName>
</protein>
<dbReference type="KEGG" id="prag:EKN56_06315"/>
<evidence type="ECO:0000313" key="2">
    <source>
        <dbReference type="EMBL" id="QBH96045.1"/>
    </source>
</evidence>
<accession>A0A411WIN1</accession>
<sequence>MSKKADFLTDTKIPLLRSLTLGTGETLSELVMRVPTRGDMRKAQRHSKEQADSETFLFALLTGLTMEDIDALTLADSA</sequence>
<dbReference type="KEGG" id="prag:EKN56_04775"/>
<dbReference type="EMBL" id="CP034752">
    <property type="protein sequence ID" value="QBH95772.1"/>
    <property type="molecule type" value="Genomic_DNA"/>
</dbReference>
<organism evidence="2 3">
    <name type="scientific">Limnobaculum zhutongyuii</name>
    <dbReference type="NCBI Taxonomy" id="2498113"/>
    <lineage>
        <taxon>Bacteria</taxon>
        <taxon>Pseudomonadati</taxon>
        <taxon>Pseudomonadota</taxon>
        <taxon>Gammaproteobacteria</taxon>
        <taxon>Enterobacterales</taxon>
        <taxon>Budviciaceae</taxon>
        <taxon>Limnobaculum</taxon>
    </lineage>
</organism>
<evidence type="ECO:0000313" key="3">
    <source>
        <dbReference type="Proteomes" id="UP000293154"/>
    </source>
</evidence>
<evidence type="ECO:0000313" key="1">
    <source>
        <dbReference type="EMBL" id="QBH95772.1"/>
    </source>
</evidence>
<dbReference type="OrthoDB" id="5686967at2"/>
<dbReference type="AlphaFoldDB" id="A0A411WIN1"/>
<dbReference type="InterPro" id="IPR019289">
    <property type="entry name" value="Phage_tail_E/E"/>
</dbReference>
<dbReference type="EMBL" id="CP034752">
    <property type="protein sequence ID" value="QBH96045.1"/>
    <property type="molecule type" value="Genomic_DNA"/>
</dbReference>
<name>A0A411WIN1_9GAMM</name>
<keyword evidence="3" id="KW-1185">Reference proteome</keyword>
<dbReference type="Pfam" id="PF10109">
    <property type="entry name" value="Phage_TAC_7"/>
    <property type="match status" value="1"/>
</dbReference>
<dbReference type="Proteomes" id="UP000293154">
    <property type="component" value="Chromosome"/>
</dbReference>